<dbReference type="InterPro" id="IPR000719">
    <property type="entry name" value="Prot_kinase_dom"/>
</dbReference>
<comment type="subcellular location">
    <subcellularLocation>
        <location evidence="1">Nucleus</location>
    </subcellularLocation>
</comment>
<comment type="catalytic activity">
    <reaction evidence="11">
        <text>L-threonyl-[protein] + ATP = O-phospho-L-threonyl-[protein] + ADP + H(+)</text>
        <dbReference type="Rhea" id="RHEA:46608"/>
        <dbReference type="Rhea" id="RHEA-COMP:11060"/>
        <dbReference type="Rhea" id="RHEA-COMP:11605"/>
        <dbReference type="ChEBI" id="CHEBI:15378"/>
        <dbReference type="ChEBI" id="CHEBI:30013"/>
        <dbReference type="ChEBI" id="CHEBI:30616"/>
        <dbReference type="ChEBI" id="CHEBI:61977"/>
        <dbReference type="ChEBI" id="CHEBI:456216"/>
        <dbReference type="EC" id="2.7.11.1"/>
    </reaction>
</comment>
<dbReference type="SUPFAM" id="SSF103243">
    <property type="entry name" value="KA1-like"/>
    <property type="match status" value="1"/>
</dbReference>
<accession>A0AAV5AJU5</accession>
<reference evidence="15" key="1">
    <citation type="submission" date="2021-10" db="EMBL/GenBank/DDBJ databases">
        <title>De novo Genome Assembly of Clathrus columnatus (Basidiomycota, Fungi) Using Illumina and Nanopore Sequence Data.</title>
        <authorList>
            <person name="Ogiso-Tanaka E."/>
            <person name="Itagaki H."/>
            <person name="Hosoya T."/>
            <person name="Hosaka K."/>
        </authorList>
    </citation>
    <scope>NUCLEOTIDE SEQUENCE</scope>
    <source>
        <strain evidence="15">MO-923</strain>
    </source>
</reference>
<feature type="region of interest" description="Disordered" evidence="13">
    <location>
        <begin position="390"/>
        <end position="434"/>
    </location>
</feature>
<organism evidence="15 16">
    <name type="scientific">Clathrus columnatus</name>
    <dbReference type="NCBI Taxonomy" id="1419009"/>
    <lineage>
        <taxon>Eukaryota</taxon>
        <taxon>Fungi</taxon>
        <taxon>Dikarya</taxon>
        <taxon>Basidiomycota</taxon>
        <taxon>Agaricomycotina</taxon>
        <taxon>Agaricomycetes</taxon>
        <taxon>Phallomycetidae</taxon>
        <taxon>Phallales</taxon>
        <taxon>Clathraceae</taxon>
        <taxon>Clathrus</taxon>
    </lineage>
</organism>
<dbReference type="GO" id="GO:0005524">
    <property type="term" value="F:ATP binding"/>
    <property type="evidence" value="ECO:0007669"/>
    <property type="project" value="UniProtKB-KW"/>
</dbReference>
<comment type="similarity">
    <text evidence="2">Belongs to the protein kinase superfamily. CAMK Ser/Thr protein kinase family. SNF1 subfamily.</text>
</comment>
<name>A0AAV5AJU5_9AGAM</name>
<dbReference type="Pfam" id="PF16579">
    <property type="entry name" value="AdenylateSensor"/>
    <property type="match status" value="1"/>
</dbReference>
<dbReference type="GO" id="GO:0004674">
    <property type="term" value="F:protein serine/threonine kinase activity"/>
    <property type="evidence" value="ECO:0007669"/>
    <property type="project" value="UniProtKB-KW"/>
</dbReference>
<dbReference type="GO" id="GO:0035556">
    <property type="term" value="P:intracellular signal transduction"/>
    <property type="evidence" value="ECO:0007669"/>
    <property type="project" value="TreeGrafter"/>
</dbReference>
<dbReference type="InterPro" id="IPR028375">
    <property type="entry name" value="KA1/Ssp2_C"/>
</dbReference>
<evidence type="ECO:0000256" key="5">
    <source>
        <dbReference type="ARBA" id="ARBA00022679"/>
    </source>
</evidence>
<feature type="region of interest" description="Disordered" evidence="13">
    <location>
        <begin position="602"/>
        <end position="622"/>
    </location>
</feature>
<evidence type="ECO:0000256" key="3">
    <source>
        <dbReference type="ARBA" id="ARBA00012513"/>
    </source>
</evidence>
<dbReference type="AlphaFoldDB" id="A0AAV5AJU5"/>
<dbReference type="EC" id="2.7.11.1" evidence="3"/>
<evidence type="ECO:0000256" key="6">
    <source>
        <dbReference type="ARBA" id="ARBA00022741"/>
    </source>
</evidence>
<dbReference type="FunFam" id="3.30.200.20:FF:000003">
    <property type="entry name" value="Non-specific serine/threonine protein kinase"/>
    <property type="match status" value="1"/>
</dbReference>
<evidence type="ECO:0000313" key="15">
    <source>
        <dbReference type="EMBL" id="GJJ13211.1"/>
    </source>
</evidence>
<dbReference type="Pfam" id="PF00069">
    <property type="entry name" value="Pkinase"/>
    <property type="match status" value="1"/>
</dbReference>
<dbReference type="EMBL" id="BPWL01000008">
    <property type="protein sequence ID" value="GJJ13211.1"/>
    <property type="molecule type" value="Genomic_DNA"/>
</dbReference>
<keyword evidence="9" id="KW-0539">Nucleus</keyword>
<dbReference type="Pfam" id="PF08587">
    <property type="entry name" value="UBA_2"/>
    <property type="match status" value="1"/>
</dbReference>
<dbReference type="GO" id="GO:0005634">
    <property type="term" value="C:nucleus"/>
    <property type="evidence" value="ECO:0007669"/>
    <property type="project" value="UniProtKB-SubCell"/>
</dbReference>
<evidence type="ECO:0000256" key="4">
    <source>
        <dbReference type="ARBA" id="ARBA00022527"/>
    </source>
</evidence>
<evidence type="ECO:0000313" key="16">
    <source>
        <dbReference type="Proteomes" id="UP001050691"/>
    </source>
</evidence>
<keyword evidence="8" id="KW-0067">ATP-binding</keyword>
<dbReference type="SMART" id="SM00220">
    <property type="entry name" value="S_TKc"/>
    <property type="match status" value="1"/>
</dbReference>
<evidence type="ECO:0000256" key="12">
    <source>
        <dbReference type="ARBA" id="ARBA00048679"/>
    </source>
</evidence>
<comment type="catalytic activity">
    <reaction evidence="12">
        <text>L-seryl-[protein] + ATP = O-phospho-L-seryl-[protein] + ADP + H(+)</text>
        <dbReference type="Rhea" id="RHEA:17989"/>
        <dbReference type="Rhea" id="RHEA-COMP:9863"/>
        <dbReference type="Rhea" id="RHEA-COMP:11604"/>
        <dbReference type="ChEBI" id="CHEBI:15378"/>
        <dbReference type="ChEBI" id="CHEBI:29999"/>
        <dbReference type="ChEBI" id="CHEBI:30616"/>
        <dbReference type="ChEBI" id="CHEBI:83421"/>
        <dbReference type="ChEBI" id="CHEBI:456216"/>
        <dbReference type="EC" id="2.7.11.1"/>
    </reaction>
</comment>
<dbReference type="SUPFAM" id="SSF56112">
    <property type="entry name" value="Protein kinase-like (PK-like)"/>
    <property type="match status" value="1"/>
</dbReference>
<protein>
    <recommendedName>
        <fullName evidence="3">non-specific serine/threonine protein kinase</fullName>
        <ecNumber evidence="3">2.7.11.1</ecNumber>
    </recommendedName>
</protein>
<dbReference type="PANTHER" id="PTHR24346:SF110">
    <property type="entry name" value="NON-SPECIFIC SERINE_THREONINE PROTEIN KINASE"/>
    <property type="match status" value="1"/>
</dbReference>
<evidence type="ECO:0000256" key="13">
    <source>
        <dbReference type="SAM" id="MobiDB-lite"/>
    </source>
</evidence>
<dbReference type="InterPro" id="IPR011009">
    <property type="entry name" value="Kinase-like_dom_sf"/>
</dbReference>
<keyword evidence="16" id="KW-1185">Reference proteome</keyword>
<keyword evidence="7" id="KW-0418">Kinase</keyword>
<keyword evidence="10" id="KW-0119">Carbohydrate metabolism</keyword>
<evidence type="ECO:0000256" key="1">
    <source>
        <dbReference type="ARBA" id="ARBA00004123"/>
    </source>
</evidence>
<keyword evidence="5" id="KW-0808">Transferase</keyword>
<evidence type="ECO:0000256" key="8">
    <source>
        <dbReference type="ARBA" id="ARBA00022840"/>
    </source>
</evidence>
<evidence type="ECO:0000259" key="14">
    <source>
        <dbReference type="PROSITE" id="PS50011"/>
    </source>
</evidence>
<keyword evidence="4" id="KW-0723">Serine/threonine-protein kinase</keyword>
<feature type="domain" description="Protein kinase" evidence="14">
    <location>
        <begin position="22"/>
        <end position="273"/>
    </location>
</feature>
<dbReference type="InterPro" id="IPR008271">
    <property type="entry name" value="Ser/Thr_kinase_AS"/>
</dbReference>
<evidence type="ECO:0000256" key="10">
    <source>
        <dbReference type="ARBA" id="ARBA00023277"/>
    </source>
</evidence>
<evidence type="ECO:0000256" key="9">
    <source>
        <dbReference type="ARBA" id="ARBA00023242"/>
    </source>
</evidence>
<dbReference type="InterPro" id="IPR032270">
    <property type="entry name" value="AMPK_C"/>
</dbReference>
<dbReference type="Gene3D" id="1.10.510.10">
    <property type="entry name" value="Transferase(Phosphotransferase) domain 1"/>
    <property type="match status" value="1"/>
</dbReference>
<gene>
    <name evidence="15" type="ORF">Clacol_007462</name>
</gene>
<evidence type="ECO:0000256" key="7">
    <source>
        <dbReference type="ARBA" id="ARBA00022777"/>
    </source>
</evidence>
<dbReference type="PANTHER" id="PTHR24346">
    <property type="entry name" value="MAP/MICROTUBULE AFFINITY-REGULATING KINASE"/>
    <property type="match status" value="1"/>
</dbReference>
<feature type="compositionally biased region" description="Acidic residues" evidence="13">
    <location>
        <begin position="404"/>
        <end position="434"/>
    </location>
</feature>
<dbReference type="PROSITE" id="PS50011">
    <property type="entry name" value="PROTEIN_KINASE_DOM"/>
    <property type="match status" value="1"/>
</dbReference>
<comment type="caution">
    <text evidence="15">The sequence shown here is derived from an EMBL/GenBank/DDBJ whole genome shotgun (WGS) entry which is preliminary data.</text>
</comment>
<evidence type="ECO:0000256" key="2">
    <source>
        <dbReference type="ARBA" id="ARBA00006234"/>
    </source>
</evidence>
<dbReference type="PROSITE" id="PS00108">
    <property type="entry name" value="PROTEIN_KINASE_ST"/>
    <property type="match status" value="1"/>
</dbReference>
<dbReference type="InterPro" id="IPR013896">
    <property type="entry name" value="SNF1_UBA"/>
</dbReference>
<sequence length="664" mass="75241">MPDEGQQSTQFHRHPVSKLGEYKVIKDIAEGTFGKVKMAKHVITDQIVAMKYLSKDAILASGTKTRVLREVQYMRMLKHPHIVKLYEVISTPTHIILVLEFVEGELFNYIVKHGEMPESQARRFFQQLISGIHHSHRLRVVHRDLKPENVLLDDQLNVKIADFGLSNVVTDGEFLHTSCGSPNYAAPEVIRGLRYTGPEIDVWSCGVILYVMLCGRLPFEDDDVNMLFAKIAQGVYYVPQHLSTEAKSLLARMLTVDPVKRITVPEIMDSTFYRIDLPRYLIPLPPSVEPVIESLSSLVKPPKTLDFEFIEGIGRINNDVVQQIADTMENTTVKDILDALRVDDGVAGNAVKVAYQLLRDKKRAGKDLAMFENEELDARLAVMDPLNKYSLPRTPGADSNREDYFEDGDDANDDDDDYDEETEEEGEELQNDLDWEPLQQQSHIAVLPTSIPGHPCMKECTSHSSHQQPLSAKEKKSRKSKWHFGIRSRSPRLEVMLEIYRTLQSLGMEWKEKKYLGGLGGVRTSAEIERLKIHRRSDLDGESLGDGVVDMKTASSVYFVETRSRTDDVVTLMDLQLYQLDDDNYLVDFKHQGYYRASKAPGARKFDRAPSPPPSSVSSHSSVYASEKEYRRWDIDDVDNTVSPFLFMDTACRLILELAGGGDS</sequence>
<proteinExistence type="inferred from homology"/>
<dbReference type="Gene3D" id="3.30.310.80">
    <property type="entry name" value="Kinase associated domain 1, KA1"/>
    <property type="match status" value="1"/>
</dbReference>
<dbReference type="CDD" id="cd12122">
    <property type="entry name" value="AMPKA_C"/>
    <property type="match status" value="1"/>
</dbReference>
<dbReference type="Proteomes" id="UP001050691">
    <property type="component" value="Unassembled WGS sequence"/>
</dbReference>
<dbReference type="GO" id="GO:0005737">
    <property type="term" value="C:cytoplasm"/>
    <property type="evidence" value="ECO:0007669"/>
    <property type="project" value="TreeGrafter"/>
</dbReference>
<keyword evidence="6" id="KW-0547">Nucleotide-binding</keyword>
<evidence type="ECO:0000256" key="11">
    <source>
        <dbReference type="ARBA" id="ARBA00047899"/>
    </source>
</evidence>
<dbReference type="FunFam" id="1.10.510.10:FF:000571">
    <property type="entry name" value="Maternal embryonic leucine zipper kinase"/>
    <property type="match status" value="1"/>
</dbReference>